<comment type="caution">
    <text evidence="2">The sequence shown here is derived from an EMBL/GenBank/DDBJ whole genome shotgun (WGS) entry which is preliminary data.</text>
</comment>
<dbReference type="Proteomes" id="UP000499080">
    <property type="component" value="Unassembled WGS sequence"/>
</dbReference>
<protein>
    <submittedName>
        <fullName evidence="2">Uncharacterized protein</fullName>
    </submittedName>
</protein>
<feature type="region of interest" description="Disordered" evidence="1">
    <location>
        <begin position="91"/>
        <end position="139"/>
    </location>
</feature>
<evidence type="ECO:0000256" key="1">
    <source>
        <dbReference type="SAM" id="MobiDB-lite"/>
    </source>
</evidence>
<dbReference type="AlphaFoldDB" id="A0A4Y2G8J0"/>
<evidence type="ECO:0000313" key="3">
    <source>
        <dbReference type="Proteomes" id="UP000499080"/>
    </source>
</evidence>
<evidence type="ECO:0000313" key="2">
    <source>
        <dbReference type="EMBL" id="GBM49913.1"/>
    </source>
</evidence>
<accession>A0A4Y2G8J0</accession>
<gene>
    <name evidence="2" type="ORF">AVEN_117595_1</name>
</gene>
<keyword evidence="3" id="KW-1185">Reference proteome</keyword>
<sequence length="139" mass="15977">MDHKKRRVVGGENEFYQKLSLNMVTFQHNYYEDSGISNVGGPGDKKKCQDKKHNFQEFSGPLEKKENSGVFQKFQEEYEPCGSFCLIANSSTQGRDENHSSLNRGYMPGDQTRPIQTAPQAVGLQQHCESRHRHEKRQL</sequence>
<dbReference type="EMBL" id="BGPR01001276">
    <property type="protein sequence ID" value="GBM49913.1"/>
    <property type="molecule type" value="Genomic_DNA"/>
</dbReference>
<feature type="compositionally biased region" description="Basic residues" evidence="1">
    <location>
        <begin position="130"/>
        <end position="139"/>
    </location>
</feature>
<organism evidence="2 3">
    <name type="scientific">Araneus ventricosus</name>
    <name type="common">Orbweaver spider</name>
    <name type="synonym">Epeira ventricosa</name>
    <dbReference type="NCBI Taxonomy" id="182803"/>
    <lineage>
        <taxon>Eukaryota</taxon>
        <taxon>Metazoa</taxon>
        <taxon>Ecdysozoa</taxon>
        <taxon>Arthropoda</taxon>
        <taxon>Chelicerata</taxon>
        <taxon>Arachnida</taxon>
        <taxon>Araneae</taxon>
        <taxon>Araneomorphae</taxon>
        <taxon>Entelegynae</taxon>
        <taxon>Araneoidea</taxon>
        <taxon>Araneidae</taxon>
        <taxon>Araneus</taxon>
    </lineage>
</organism>
<reference evidence="2 3" key="1">
    <citation type="journal article" date="2019" name="Sci. Rep.">
        <title>Orb-weaving spider Araneus ventricosus genome elucidates the spidroin gene catalogue.</title>
        <authorList>
            <person name="Kono N."/>
            <person name="Nakamura H."/>
            <person name="Ohtoshi R."/>
            <person name="Moran D.A.P."/>
            <person name="Shinohara A."/>
            <person name="Yoshida Y."/>
            <person name="Fujiwara M."/>
            <person name="Mori M."/>
            <person name="Tomita M."/>
            <person name="Arakawa K."/>
        </authorList>
    </citation>
    <scope>NUCLEOTIDE SEQUENCE [LARGE SCALE GENOMIC DNA]</scope>
</reference>
<name>A0A4Y2G8J0_ARAVE</name>
<proteinExistence type="predicted"/>